<dbReference type="STRING" id="29170.A0A368GY09"/>
<dbReference type="OrthoDB" id="5867148at2759"/>
<dbReference type="Proteomes" id="UP000252519">
    <property type="component" value="Unassembled WGS sequence"/>
</dbReference>
<dbReference type="AlphaFoldDB" id="A0A368GY09"/>
<dbReference type="EMBL" id="JOJR01000055">
    <property type="protein sequence ID" value="RCN47877.1"/>
    <property type="molecule type" value="Genomic_DNA"/>
</dbReference>
<sequence length="419" mass="46836">MTREKLAKMLTTHFVNSTEELLDRRKMIVSMREKEESATGNEQRQYRVVGSSLVKKLLKENGIPNKLPIPTPSSTVVNGAVTVHPVDSLVVQEDSHPITQTNGFVPTHAGCSDSECSLAELRMYAHESSLTDASNFLKVVRKKDVPLADDELLIIALSYAELSYRVTVRLLRSVADERKRLDIVKDLVENVPIIGNASLSRPQRLEEPNSSLASQLVESDLADGGWFEAISHCSAAHWKCRLLYQLIALCPVPDVFVDSSSPFNTKQFLHCMRYGAHCQKLAFIKSGVPFELEAVPFDHFGICVNHCHIAAMQSNPRYFLEFVKNGFDVSSLTTKPSPSRIDVDLTVCAFLEKLIQEHITNVIGIASDWESVIQTFIRNGVEHRLKCDQRCEVTFDRAVTPVHTLRVSSSHPHEVSIST</sequence>
<protein>
    <submittedName>
        <fullName evidence="1">Uncharacterized protein</fullName>
    </submittedName>
</protein>
<proteinExistence type="predicted"/>
<accession>A0A368GY09</accession>
<organism evidence="1 2">
    <name type="scientific">Ancylostoma caninum</name>
    <name type="common">Dog hookworm</name>
    <dbReference type="NCBI Taxonomy" id="29170"/>
    <lineage>
        <taxon>Eukaryota</taxon>
        <taxon>Metazoa</taxon>
        <taxon>Ecdysozoa</taxon>
        <taxon>Nematoda</taxon>
        <taxon>Chromadorea</taxon>
        <taxon>Rhabditida</taxon>
        <taxon>Rhabditina</taxon>
        <taxon>Rhabditomorpha</taxon>
        <taxon>Strongyloidea</taxon>
        <taxon>Ancylostomatidae</taxon>
        <taxon>Ancylostomatinae</taxon>
        <taxon>Ancylostoma</taxon>
    </lineage>
</organism>
<keyword evidence="2" id="KW-1185">Reference proteome</keyword>
<gene>
    <name evidence="1" type="ORF">ANCCAN_06071</name>
</gene>
<evidence type="ECO:0000313" key="1">
    <source>
        <dbReference type="EMBL" id="RCN47877.1"/>
    </source>
</evidence>
<reference evidence="1 2" key="1">
    <citation type="submission" date="2014-10" db="EMBL/GenBank/DDBJ databases">
        <title>Draft genome of the hookworm Ancylostoma caninum.</title>
        <authorList>
            <person name="Mitreva M."/>
        </authorList>
    </citation>
    <scope>NUCLEOTIDE SEQUENCE [LARGE SCALE GENOMIC DNA]</scope>
    <source>
        <strain evidence="1 2">Baltimore</strain>
    </source>
</reference>
<evidence type="ECO:0000313" key="2">
    <source>
        <dbReference type="Proteomes" id="UP000252519"/>
    </source>
</evidence>
<comment type="caution">
    <text evidence="1">The sequence shown here is derived from an EMBL/GenBank/DDBJ whole genome shotgun (WGS) entry which is preliminary data.</text>
</comment>
<name>A0A368GY09_ANCCA</name>